<evidence type="ECO:0000313" key="10">
    <source>
        <dbReference type="EMBL" id="EOY45752.1"/>
    </source>
</evidence>
<evidence type="ECO:0000256" key="6">
    <source>
        <dbReference type="ARBA" id="ARBA00023136"/>
    </source>
</evidence>
<keyword evidence="4 7" id="KW-0812">Transmembrane</keyword>
<evidence type="ECO:0000256" key="2">
    <source>
        <dbReference type="ARBA" id="ARBA00008640"/>
    </source>
</evidence>
<organism evidence="10 11">
    <name type="scientific">Streptomyces lividans 1326</name>
    <dbReference type="NCBI Taxonomy" id="1200984"/>
    <lineage>
        <taxon>Bacteria</taxon>
        <taxon>Bacillati</taxon>
        <taxon>Actinomycetota</taxon>
        <taxon>Actinomycetes</taxon>
        <taxon>Kitasatosporales</taxon>
        <taxon>Streptomycetaceae</taxon>
        <taxon>Streptomyces</taxon>
    </lineage>
</organism>
<keyword evidence="5 7" id="KW-1133">Transmembrane helix</keyword>
<feature type="region of interest" description="Disordered" evidence="8">
    <location>
        <begin position="1"/>
        <end position="34"/>
    </location>
</feature>
<dbReference type="PANTHER" id="PTHR12677">
    <property type="entry name" value="GOLGI APPARATUS MEMBRANE PROTEIN TVP38-RELATED"/>
    <property type="match status" value="1"/>
</dbReference>
<gene>
    <name evidence="10" type="ORF">SLI_1035</name>
</gene>
<evidence type="ECO:0000256" key="8">
    <source>
        <dbReference type="SAM" id="MobiDB-lite"/>
    </source>
</evidence>
<dbReference type="Pfam" id="PF09335">
    <property type="entry name" value="VTT_dom"/>
    <property type="match status" value="1"/>
</dbReference>
<dbReference type="AlphaFoldDB" id="A0A7U9DML8"/>
<evidence type="ECO:0000256" key="7">
    <source>
        <dbReference type="RuleBase" id="RU366058"/>
    </source>
</evidence>
<feature type="domain" description="VTT" evidence="9">
    <location>
        <begin position="115"/>
        <end position="231"/>
    </location>
</feature>
<dbReference type="PANTHER" id="PTHR12677:SF59">
    <property type="entry name" value="GOLGI APPARATUS MEMBRANE PROTEIN TVP38-RELATED"/>
    <property type="match status" value="1"/>
</dbReference>
<dbReference type="InterPro" id="IPR032816">
    <property type="entry name" value="VTT_dom"/>
</dbReference>
<protein>
    <recommendedName>
        <fullName evidence="7">TVP38/TMEM64 family membrane protein</fullName>
    </recommendedName>
</protein>
<dbReference type="GO" id="GO:0005886">
    <property type="term" value="C:plasma membrane"/>
    <property type="evidence" value="ECO:0007669"/>
    <property type="project" value="UniProtKB-SubCell"/>
</dbReference>
<dbReference type="Proteomes" id="UP000014062">
    <property type="component" value="Chromosome"/>
</dbReference>
<evidence type="ECO:0000256" key="3">
    <source>
        <dbReference type="ARBA" id="ARBA00022475"/>
    </source>
</evidence>
<keyword evidence="6 7" id="KW-0472">Membrane</keyword>
<feature type="transmembrane region" description="Helical" evidence="7">
    <location>
        <begin position="98"/>
        <end position="115"/>
    </location>
</feature>
<dbReference type="InterPro" id="IPR015414">
    <property type="entry name" value="TMEM64"/>
</dbReference>
<evidence type="ECO:0000259" key="9">
    <source>
        <dbReference type="Pfam" id="PF09335"/>
    </source>
</evidence>
<feature type="compositionally biased region" description="Low complexity" evidence="8">
    <location>
        <begin position="21"/>
        <end position="34"/>
    </location>
</feature>
<name>A0A7U9DML8_STRLI</name>
<proteinExistence type="inferred from homology"/>
<keyword evidence="3 7" id="KW-1003">Cell membrane</keyword>
<evidence type="ECO:0000313" key="11">
    <source>
        <dbReference type="Proteomes" id="UP000014062"/>
    </source>
</evidence>
<comment type="similarity">
    <text evidence="2 7">Belongs to the TVP38/TMEM64 family.</text>
</comment>
<feature type="transmembrane region" description="Helical" evidence="7">
    <location>
        <begin position="122"/>
        <end position="150"/>
    </location>
</feature>
<dbReference type="EMBL" id="CM001889">
    <property type="protein sequence ID" value="EOY45752.1"/>
    <property type="molecule type" value="Genomic_DNA"/>
</dbReference>
<feature type="transmembrane region" description="Helical" evidence="7">
    <location>
        <begin position="184"/>
        <end position="201"/>
    </location>
</feature>
<evidence type="ECO:0000256" key="4">
    <source>
        <dbReference type="ARBA" id="ARBA00022692"/>
    </source>
</evidence>
<feature type="transmembrane region" description="Helical" evidence="7">
    <location>
        <begin position="208"/>
        <end position="228"/>
    </location>
</feature>
<feature type="transmembrane region" description="Helical" evidence="7">
    <location>
        <begin position="60"/>
        <end position="78"/>
    </location>
</feature>
<feature type="transmembrane region" description="Helical" evidence="7">
    <location>
        <begin position="240"/>
        <end position="259"/>
    </location>
</feature>
<evidence type="ECO:0000256" key="5">
    <source>
        <dbReference type="ARBA" id="ARBA00022989"/>
    </source>
</evidence>
<sequence>MLVISPGPRRPGPPARREFNGAAPGTAAPEAGRASRSASVSFPVRVSGPHDTRLVRIPPLARLAFLIVLMAAAASSLLLWSPRRLLSQGFSSGPFEGWTAPAFVLVFALATLAFFPKPLLNAVVGVLFGVEGVALAVVGTTLGAVLAFLLGRSLGREALRPLLRKKVLVALDRRLTDQGFRSMLLLRIVPGIPFQMVNFAAAFSGIRLWSFVAATAVGVLPGTAAYVVVGASASEPTSPAFLISTTVMIAMAVITLLSLRGNRRAQDGQP</sequence>
<reference evidence="11" key="1">
    <citation type="journal article" date="2013" name="Genome Biol. Evol.">
        <title>The genome sequence of Streptomyces lividans 66 reveals a novel tRNA-dependent peptide biosynthetic system within a metal-related genomic island.</title>
        <authorList>
            <person name="Cruz-Morales P."/>
            <person name="Vijgenboom E."/>
            <person name="Iruegas-Bocardo F."/>
            <person name="Girard G."/>
            <person name="Yanez-Guerra L.A."/>
            <person name="Ramos-Aboites H.E."/>
            <person name="Pernodet J.L."/>
            <person name="Anne J."/>
            <person name="van Wezel G.P."/>
            <person name="Barona-Gomez F."/>
        </authorList>
    </citation>
    <scope>NUCLEOTIDE SEQUENCE [LARGE SCALE GENOMIC DNA]</scope>
    <source>
        <strain evidence="11">1326</strain>
    </source>
</reference>
<evidence type="ECO:0000256" key="1">
    <source>
        <dbReference type="ARBA" id="ARBA00004651"/>
    </source>
</evidence>
<comment type="subcellular location">
    <subcellularLocation>
        <location evidence="1 7">Cell membrane</location>
        <topology evidence="1 7">Multi-pass membrane protein</topology>
    </subcellularLocation>
</comment>
<accession>A0A7U9DML8</accession>